<feature type="region of interest" description="Disordered" evidence="1">
    <location>
        <begin position="217"/>
        <end position="248"/>
    </location>
</feature>
<dbReference type="PANTHER" id="PTHR47245">
    <property type="entry name" value="PEPTIDYLPROLYL ISOMERASE"/>
    <property type="match status" value="1"/>
</dbReference>
<proteinExistence type="predicted"/>
<gene>
    <name evidence="3" type="ORF">EHW97_12180</name>
</gene>
<dbReference type="GO" id="GO:0016853">
    <property type="term" value="F:isomerase activity"/>
    <property type="evidence" value="ECO:0007669"/>
    <property type="project" value="UniProtKB-KW"/>
</dbReference>
<feature type="compositionally biased region" description="Polar residues" evidence="1">
    <location>
        <begin position="222"/>
        <end position="231"/>
    </location>
</feature>
<evidence type="ECO:0000313" key="3">
    <source>
        <dbReference type="EMBL" id="RQN02788.1"/>
    </source>
</evidence>
<evidence type="ECO:0000256" key="1">
    <source>
        <dbReference type="SAM" id="MobiDB-lite"/>
    </source>
</evidence>
<dbReference type="RefSeq" id="WP_124237448.1">
    <property type="nucleotide sequence ID" value="NZ_JBHUFI010000014.1"/>
</dbReference>
<dbReference type="SUPFAM" id="SSF109998">
    <property type="entry name" value="Triger factor/SurA peptide-binding domain-like"/>
    <property type="match status" value="1"/>
</dbReference>
<evidence type="ECO:0000313" key="4">
    <source>
        <dbReference type="Proteomes" id="UP000275225"/>
    </source>
</evidence>
<dbReference type="Proteomes" id="UP000275225">
    <property type="component" value="Unassembled WGS sequence"/>
</dbReference>
<dbReference type="Gene3D" id="1.10.4030.10">
    <property type="entry name" value="Porin chaperone SurA, peptide-binding domain"/>
    <property type="match status" value="1"/>
</dbReference>
<keyword evidence="4" id="KW-1185">Reference proteome</keyword>
<protein>
    <submittedName>
        <fullName evidence="3">Peptidylprolyl isomerase</fullName>
    </submittedName>
</protein>
<accession>A0A3N6WMA6</accession>
<dbReference type="AlphaFoldDB" id="A0A3N6WMA6"/>
<keyword evidence="3" id="KW-0413">Isomerase</keyword>
<comment type="caution">
    <text evidence="3">The sequence shown here is derived from an EMBL/GenBank/DDBJ whole genome shotgun (WGS) entry which is preliminary data.</text>
</comment>
<dbReference type="Pfam" id="PF13624">
    <property type="entry name" value="SurA_N_3"/>
    <property type="match status" value="1"/>
</dbReference>
<dbReference type="InterPro" id="IPR050245">
    <property type="entry name" value="PrsA_foldase"/>
</dbReference>
<keyword evidence="2" id="KW-0732">Signal</keyword>
<evidence type="ECO:0000256" key="2">
    <source>
        <dbReference type="SAM" id="SignalP"/>
    </source>
</evidence>
<dbReference type="InterPro" id="IPR027304">
    <property type="entry name" value="Trigger_fact/SurA_dom_sf"/>
</dbReference>
<feature type="compositionally biased region" description="Basic and acidic residues" evidence="1">
    <location>
        <begin position="234"/>
        <end position="248"/>
    </location>
</feature>
<feature type="signal peptide" evidence="2">
    <location>
        <begin position="1"/>
        <end position="32"/>
    </location>
</feature>
<reference evidence="3 4" key="1">
    <citation type="submission" date="2018-11" db="EMBL/GenBank/DDBJ databases">
        <authorList>
            <person name="Li F."/>
        </authorList>
    </citation>
    <scope>NUCLEOTIDE SEQUENCE [LARGE SCALE GENOMIC DNA]</scope>
    <source>
        <strain evidence="3 4">YS17T</strain>
    </source>
</reference>
<name>A0A3N6WMA6_9ACTN</name>
<feature type="chain" id="PRO_5018238264" evidence="2">
    <location>
        <begin position="33"/>
        <end position="248"/>
    </location>
</feature>
<dbReference type="PANTHER" id="PTHR47245:SF2">
    <property type="entry name" value="PEPTIDYL-PROLYL CIS-TRANS ISOMERASE HP_0175-RELATED"/>
    <property type="match status" value="1"/>
</dbReference>
<organism evidence="3 4">
    <name type="scientific">Aeromicrobium camelliae</name>
    <dbReference type="NCBI Taxonomy" id="1538144"/>
    <lineage>
        <taxon>Bacteria</taxon>
        <taxon>Bacillati</taxon>
        <taxon>Actinomycetota</taxon>
        <taxon>Actinomycetes</taxon>
        <taxon>Propionibacteriales</taxon>
        <taxon>Nocardioidaceae</taxon>
        <taxon>Aeromicrobium</taxon>
    </lineage>
</organism>
<dbReference type="OrthoDB" id="4775280at2"/>
<dbReference type="EMBL" id="RQJX01000017">
    <property type="protein sequence ID" value="RQN02788.1"/>
    <property type="molecule type" value="Genomic_DNA"/>
</dbReference>
<sequence>MSIRTRMLAAVVAAALVLGVLLMAVVAGTSGADDQADDQPAAETTEADLSGIPDVVAVVNGEEIGRDDFVAVYEPQFEQSAAAGQAVDQDDLKKQTLDLMVDNTLLVQEAEARGFSASEKQIEESLQTFATNNGMASADEYVAALQEQQGLSEDEVRAQVADGIVIEALVDDEMGDEPIAESELRELYDQAVAQQEQLGQAQGGAAEVPSFEEVRPQLEEAAQSQRQQETLTRIVDEARKDAEIERRL</sequence>